<dbReference type="PROSITE" id="PS00438">
    <property type="entry name" value="CATALASE_2"/>
    <property type="match status" value="1"/>
</dbReference>
<keyword evidence="6 10" id="KW-0408">Iron</keyword>
<dbReference type="PRINTS" id="PR00067">
    <property type="entry name" value="CATALASE"/>
</dbReference>
<dbReference type="InterPro" id="IPR018028">
    <property type="entry name" value="Catalase"/>
</dbReference>
<evidence type="ECO:0000259" key="11">
    <source>
        <dbReference type="SMART" id="SM01060"/>
    </source>
</evidence>
<feature type="domain" description="Catalase core" evidence="11">
    <location>
        <begin position="6"/>
        <end position="394"/>
    </location>
</feature>
<comment type="similarity">
    <text evidence="1">Belongs to the catalase family.</text>
</comment>
<dbReference type="GO" id="GO:0005777">
    <property type="term" value="C:peroxisome"/>
    <property type="evidence" value="ECO:0007669"/>
    <property type="project" value="TreeGrafter"/>
</dbReference>
<dbReference type="GO" id="GO:0005739">
    <property type="term" value="C:mitochondrion"/>
    <property type="evidence" value="ECO:0007669"/>
    <property type="project" value="TreeGrafter"/>
</dbReference>
<organism evidence="12 13">
    <name type="scientific">Pleurostoma richardsiae</name>
    <dbReference type="NCBI Taxonomy" id="41990"/>
    <lineage>
        <taxon>Eukaryota</taxon>
        <taxon>Fungi</taxon>
        <taxon>Dikarya</taxon>
        <taxon>Ascomycota</taxon>
        <taxon>Pezizomycotina</taxon>
        <taxon>Sordariomycetes</taxon>
        <taxon>Sordariomycetidae</taxon>
        <taxon>Calosphaeriales</taxon>
        <taxon>Pleurostomataceae</taxon>
        <taxon>Pleurostoma</taxon>
    </lineage>
</organism>
<dbReference type="Pfam" id="PF00199">
    <property type="entry name" value="Catalase"/>
    <property type="match status" value="1"/>
</dbReference>
<dbReference type="PANTHER" id="PTHR11465">
    <property type="entry name" value="CATALASE"/>
    <property type="match status" value="1"/>
</dbReference>
<dbReference type="Gene3D" id="2.40.180.10">
    <property type="entry name" value="Catalase core domain"/>
    <property type="match status" value="1"/>
</dbReference>
<proteinExistence type="inferred from homology"/>
<keyword evidence="3 10" id="KW-0349">Heme</keyword>
<keyword evidence="13" id="KW-1185">Reference proteome</keyword>
<dbReference type="InterPro" id="IPR020835">
    <property type="entry name" value="Catalase_sf"/>
</dbReference>
<dbReference type="FunFam" id="2.40.180.10:FF:000001">
    <property type="entry name" value="Catalase"/>
    <property type="match status" value="1"/>
</dbReference>
<evidence type="ECO:0000256" key="9">
    <source>
        <dbReference type="PIRSR" id="PIRSR038928-1"/>
    </source>
</evidence>
<comment type="cofactor">
    <cofactor evidence="10">
        <name>heme</name>
        <dbReference type="ChEBI" id="CHEBI:30413"/>
    </cofactor>
</comment>
<dbReference type="SMART" id="SM01060">
    <property type="entry name" value="Catalase"/>
    <property type="match status" value="1"/>
</dbReference>
<dbReference type="GO" id="GO:0042744">
    <property type="term" value="P:hydrogen peroxide catabolic process"/>
    <property type="evidence" value="ECO:0007669"/>
    <property type="project" value="UniProtKB-KW"/>
</dbReference>
<evidence type="ECO:0000256" key="8">
    <source>
        <dbReference type="ARBA" id="ARBA00044729"/>
    </source>
</evidence>
<dbReference type="SUPFAM" id="SSF56634">
    <property type="entry name" value="Heme-dependent catalase-like"/>
    <property type="match status" value="1"/>
</dbReference>
<accession>A0AA38VPE4</accession>
<dbReference type="EMBL" id="JANBVO010000030">
    <property type="protein sequence ID" value="KAJ9138425.1"/>
    <property type="molecule type" value="Genomic_DNA"/>
</dbReference>
<dbReference type="PANTHER" id="PTHR11465:SF26">
    <property type="entry name" value="CATALASE 2"/>
    <property type="match status" value="1"/>
</dbReference>
<evidence type="ECO:0000256" key="5">
    <source>
        <dbReference type="ARBA" id="ARBA00023002"/>
    </source>
</evidence>
<dbReference type="InterPro" id="IPR024711">
    <property type="entry name" value="Catalase_clade1/3"/>
</dbReference>
<evidence type="ECO:0000256" key="1">
    <source>
        <dbReference type="ARBA" id="ARBA00005329"/>
    </source>
</evidence>
<dbReference type="CDD" id="cd08157">
    <property type="entry name" value="catalase_fungal"/>
    <property type="match status" value="1"/>
</dbReference>
<dbReference type="GO" id="GO:0042542">
    <property type="term" value="P:response to hydrogen peroxide"/>
    <property type="evidence" value="ECO:0007669"/>
    <property type="project" value="TreeGrafter"/>
</dbReference>
<dbReference type="PROSITE" id="PS51402">
    <property type="entry name" value="CATALASE_3"/>
    <property type="match status" value="1"/>
</dbReference>
<evidence type="ECO:0000256" key="7">
    <source>
        <dbReference type="ARBA" id="ARBA00023324"/>
    </source>
</evidence>
<dbReference type="Proteomes" id="UP001174694">
    <property type="component" value="Unassembled WGS sequence"/>
</dbReference>
<dbReference type="GO" id="GO:0004096">
    <property type="term" value="F:catalase activity"/>
    <property type="evidence" value="ECO:0007669"/>
    <property type="project" value="UniProtKB-EC"/>
</dbReference>
<protein>
    <submittedName>
        <fullName evidence="12">Catalase-related subgroup</fullName>
    </submittedName>
</protein>
<evidence type="ECO:0000313" key="13">
    <source>
        <dbReference type="Proteomes" id="UP001174694"/>
    </source>
</evidence>
<sequence>MATDYTLAEGCPYPSNTTSVQLRNGSGGGLVLLQDTQLIETLAHFSRERIPERVVHAKAAGAYGEFEVTHDCTDITSASFLNAIGKKTKVLLRISTVGPERGSADTARDVHGWAMKLYTDEGNLDWVFNNTPVFFVRDPIKFPSLNRSHKRHPRTNTPDSDMFWDFHVGSPEGIHELMHLFSDRGTPASLRHMNAYSGHTYKFTKEDGSFKYIKVHIKTEIGVKNFDRETAVKVAGENPDFLVDDLFQAIEKGDYPVWNIFVQVMDPKEAEIYKVNIFDMTKVWSHKDFPLRQIGRLTLNQNPRNYFTDIEQAAFSPSNMVPGWAPSADPMLQARMFAYPDAARYRLGVNYQQLPTNHAVAPVYSPFQRDGFMNFTDNYGDDPNYVGSTLRPTTFRTSGLGARKGGGLSTLTEHEKWIGEVSSFTSEVGPEDFEQAAALWQVLGREPGHQDRFVGNVAGHLSKATNSKLRVKVYELFSRVNQDLGNRIRAATEDALS</sequence>
<dbReference type="InterPro" id="IPR011614">
    <property type="entry name" value="Catalase_core"/>
</dbReference>
<evidence type="ECO:0000256" key="2">
    <source>
        <dbReference type="ARBA" id="ARBA00022559"/>
    </source>
</evidence>
<gene>
    <name evidence="12" type="ORF">NKR23_g8577</name>
</gene>
<reference evidence="12" key="1">
    <citation type="submission" date="2022-07" db="EMBL/GenBank/DDBJ databases">
        <title>Fungi with potential for degradation of polypropylene.</title>
        <authorList>
            <person name="Gostincar C."/>
        </authorList>
    </citation>
    <scope>NUCLEOTIDE SEQUENCE</scope>
    <source>
        <strain evidence="12">EXF-13308</strain>
    </source>
</reference>
<dbReference type="InterPro" id="IPR010582">
    <property type="entry name" value="Catalase_immune_responsive"/>
</dbReference>
<dbReference type="AlphaFoldDB" id="A0AA38VPE4"/>
<feature type="active site" evidence="9">
    <location>
        <position position="56"/>
    </location>
</feature>
<dbReference type="Pfam" id="PF06628">
    <property type="entry name" value="Catalase-rel"/>
    <property type="match status" value="1"/>
</dbReference>
<evidence type="ECO:0000256" key="3">
    <source>
        <dbReference type="ARBA" id="ARBA00022617"/>
    </source>
</evidence>
<dbReference type="InterPro" id="IPR024708">
    <property type="entry name" value="Catalase_AS"/>
</dbReference>
<dbReference type="GO" id="GO:0020037">
    <property type="term" value="F:heme binding"/>
    <property type="evidence" value="ECO:0007669"/>
    <property type="project" value="InterPro"/>
</dbReference>
<evidence type="ECO:0000256" key="4">
    <source>
        <dbReference type="ARBA" id="ARBA00022723"/>
    </source>
</evidence>
<feature type="active site" evidence="9">
    <location>
        <position position="129"/>
    </location>
</feature>
<keyword evidence="2" id="KW-0575">Peroxidase</keyword>
<comment type="caution">
    <text evidence="12">The sequence shown here is derived from an EMBL/GenBank/DDBJ whole genome shotgun (WGS) entry which is preliminary data.</text>
</comment>
<dbReference type="PIRSF" id="PIRSF038928">
    <property type="entry name" value="Catalase_clade1-3"/>
    <property type="match status" value="1"/>
</dbReference>
<keyword evidence="7" id="KW-0376">Hydrogen peroxide</keyword>
<dbReference type="GO" id="GO:0046872">
    <property type="term" value="F:metal ion binding"/>
    <property type="evidence" value="ECO:0007669"/>
    <property type="project" value="UniProtKB-KW"/>
</dbReference>
<evidence type="ECO:0000313" key="12">
    <source>
        <dbReference type="EMBL" id="KAJ9138425.1"/>
    </source>
</evidence>
<name>A0AA38VPE4_9PEZI</name>
<evidence type="ECO:0000256" key="6">
    <source>
        <dbReference type="ARBA" id="ARBA00023004"/>
    </source>
</evidence>
<evidence type="ECO:0000256" key="10">
    <source>
        <dbReference type="PIRSR" id="PIRSR038928-2"/>
    </source>
</evidence>
<comment type="function">
    <text evidence="8">Catalyzes the degradation of hydrogen peroxide (H(2)O(2)) generated by peroxisomal oxidases to water and oxygen, thereby protecting cells from the toxic effects of hydrogen peroxide.</text>
</comment>
<keyword evidence="4 10" id="KW-0479">Metal-binding</keyword>
<feature type="binding site" description="axial binding residue" evidence="10">
    <location>
        <position position="339"/>
    </location>
    <ligand>
        <name>heme</name>
        <dbReference type="ChEBI" id="CHEBI:30413"/>
    </ligand>
    <ligandPart>
        <name>Fe</name>
        <dbReference type="ChEBI" id="CHEBI:18248"/>
    </ligandPart>
</feature>
<keyword evidence="5" id="KW-0560">Oxidoreductase</keyword>